<dbReference type="EMBL" id="JACYFG010000040">
    <property type="protein sequence ID" value="MBD5781246.1"/>
    <property type="molecule type" value="Genomic_DNA"/>
</dbReference>
<evidence type="ECO:0000313" key="5">
    <source>
        <dbReference type="Proteomes" id="UP000622317"/>
    </source>
</evidence>
<dbReference type="RefSeq" id="WP_191618345.1">
    <property type="nucleotide sequence ID" value="NZ_JACYFG010000040.1"/>
</dbReference>
<dbReference type="AlphaFoldDB" id="A0A927IIG6"/>
<dbReference type="PANTHER" id="PTHR30466">
    <property type="entry name" value="FLAVIN REDUCTASE"/>
    <property type="match status" value="1"/>
</dbReference>
<dbReference type="GO" id="GO:0010181">
    <property type="term" value="F:FMN binding"/>
    <property type="evidence" value="ECO:0007669"/>
    <property type="project" value="InterPro"/>
</dbReference>
<dbReference type="InterPro" id="IPR012349">
    <property type="entry name" value="Split_barrel_FMN-bd"/>
</dbReference>
<evidence type="ECO:0000313" key="4">
    <source>
        <dbReference type="EMBL" id="MBD5781246.1"/>
    </source>
</evidence>
<feature type="domain" description="Flavin reductase like" evidence="3">
    <location>
        <begin position="19"/>
        <end position="166"/>
    </location>
</feature>
<dbReference type="SUPFAM" id="SSF50475">
    <property type="entry name" value="FMN-binding split barrel"/>
    <property type="match status" value="1"/>
</dbReference>
<keyword evidence="2" id="KW-0560">Oxidoreductase</keyword>
<proteinExistence type="inferred from homology"/>
<name>A0A927IIG6_9BACT</name>
<keyword evidence="5" id="KW-1185">Reference proteome</keyword>
<evidence type="ECO:0000256" key="2">
    <source>
        <dbReference type="ARBA" id="ARBA00023002"/>
    </source>
</evidence>
<protein>
    <submittedName>
        <fullName evidence="4">Flavin reductase family protein</fullName>
    </submittedName>
</protein>
<dbReference type="Proteomes" id="UP000622317">
    <property type="component" value="Unassembled WGS sequence"/>
</dbReference>
<dbReference type="PANTHER" id="PTHR30466:SF11">
    <property type="entry name" value="FLAVIN-DEPENDENT MONOOXYGENASE, REDUCTASE SUBUNIT HSAB"/>
    <property type="match status" value="1"/>
</dbReference>
<dbReference type="InterPro" id="IPR002563">
    <property type="entry name" value="Flavin_Rdtase-like_dom"/>
</dbReference>
<evidence type="ECO:0000256" key="1">
    <source>
        <dbReference type="ARBA" id="ARBA00008898"/>
    </source>
</evidence>
<comment type="similarity">
    <text evidence="1">Belongs to the non-flavoprotein flavin reductase family.</text>
</comment>
<organism evidence="4 5">
    <name type="scientific">Pelagicoccus enzymogenes</name>
    <dbReference type="NCBI Taxonomy" id="2773457"/>
    <lineage>
        <taxon>Bacteria</taxon>
        <taxon>Pseudomonadati</taxon>
        <taxon>Verrucomicrobiota</taxon>
        <taxon>Opitutia</taxon>
        <taxon>Puniceicoccales</taxon>
        <taxon>Pelagicoccaceae</taxon>
        <taxon>Pelagicoccus</taxon>
    </lineage>
</organism>
<reference evidence="4" key="1">
    <citation type="submission" date="2020-09" db="EMBL/GenBank/DDBJ databases">
        <title>Pelagicoccus enzymogenes sp. nov. with an EPS production, isolated from marine sediment.</title>
        <authorList>
            <person name="Feng X."/>
        </authorList>
    </citation>
    <scope>NUCLEOTIDE SEQUENCE</scope>
    <source>
        <strain evidence="4">NFK12</strain>
    </source>
</reference>
<dbReference type="Pfam" id="PF01613">
    <property type="entry name" value="Flavin_Reduct"/>
    <property type="match status" value="1"/>
</dbReference>
<dbReference type="SMART" id="SM00903">
    <property type="entry name" value="Flavin_Reduct"/>
    <property type="match status" value="1"/>
</dbReference>
<accession>A0A927IIG6</accession>
<dbReference type="Gene3D" id="2.30.110.10">
    <property type="entry name" value="Electron Transport, Fmn-binding Protein, Chain A"/>
    <property type="match status" value="1"/>
</dbReference>
<comment type="caution">
    <text evidence="4">The sequence shown here is derived from an EMBL/GenBank/DDBJ whole genome shotgun (WGS) entry which is preliminary data.</text>
</comment>
<dbReference type="GO" id="GO:0042602">
    <property type="term" value="F:riboflavin reductase (NADPH) activity"/>
    <property type="evidence" value="ECO:0007669"/>
    <property type="project" value="TreeGrafter"/>
</dbReference>
<gene>
    <name evidence="4" type="ORF">IEN85_17230</name>
</gene>
<sequence length="168" mass="18243">MTPISSIDSSKTKTTHEVLRQFPYSIFAIGIGSDEAVKSALIASWVMQCSFDPPRVAVAIRKDSNSHQLMTEEHCFTVNLLSSKQTELARVLVKPHDRDEDKMLHVPHEIGSSGAPVITGALAHLDCKLVETVDAGDHSLFIGEVIDSCQNATGTPLSCKHIGWTYAG</sequence>
<dbReference type="InterPro" id="IPR050268">
    <property type="entry name" value="NADH-dep_flavin_reductase"/>
</dbReference>
<evidence type="ECO:0000259" key="3">
    <source>
        <dbReference type="SMART" id="SM00903"/>
    </source>
</evidence>